<dbReference type="EMBL" id="JBGMDY010000006">
    <property type="protein sequence ID" value="KAL2331202.1"/>
    <property type="molecule type" value="Genomic_DNA"/>
</dbReference>
<feature type="region of interest" description="Disordered" evidence="1">
    <location>
        <begin position="43"/>
        <end position="78"/>
    </location>
</feature>
<reference evidence="2 3" key="1">
    <citation type="submission" date="2024-08" db="EMBL/GenBank/DDBJ databases">
        <title>Insights into the chromosomal genome structure of Flemingia macrophylla.</title>
        <authorList>
            <person name="Ding Y."/>
            <person name="Zhao Y."/>
            <person name="Bi W."/>
            <person name="Wu M."/>
            <person name="Zhao G."/>
            <person name="Gong Y."/>
            <person name="Li W."/>
            <person name="Zhang P."/>
        </authorList>
    </citation>
    <scope>NUCLEOTIDE SEQUENCE [LARGE SCALE GENOMIC DNA]</scope>
    <source>
        <strain evidence="2">DYQJB</strain>
        <tissue evidence="2">Leaf</tissue>
    </source>
</reference>
<evidence type="ECO:0000313" key="2">
    <source>
        <dbReference type="EMBL" id="KAL2331202.1"/>
    </source>
</evidence>
<sequence length="137" mass="15633">MVVLRGEGEMIQARYILDGCGWQRMKDEHKWRWRKLVQYATTRSRERQMREKSKETRKRTSLGPMEFKSGTPAPSDSLESLPLTLLLEVLDERGSRLKVVGESGVFDDSSRRSSCGERGYLGKVEARGLRVGVEVVS</sequence>
<accession>A0ABD1M6B8</accession>
<feature type="compositionally biased region" description="Basic and acidic residues" evidence="1">
    <location>
        <begin position="43"/>
        <end position="54"/>
    </location>
</feature>
<dbReference type="Proteomes" id="UP001603857">
    <property type="component" value="Unassembled WGS sequence"/>
</dbReference>
<name>A0ABD1M6B8_9FABA</name>
<evidence type="ECO:0000256" key="1">
    <source>
        <dbReference type="SAM" id="MobiDB-lite"/>
    </source>
</evidence>
<dbReference type="AlphaFoldDB" id="A0ABD1M6B8"/>
<protein>
    <submittedName>
        <fullName evidence="2">Uncharacterized protein</fullName>
    </submittedName>
</protein>
<keyword evidence="3" id="KW-1185">Reference proteome</keyword>
<gene>
    <name evidence="2" type="ORF">Fmac_018783</name>
</gene>
<comment type="caution">
    <text evidence="2">The sequence shown here is derived from an EMBL/GenBank/DDBJ whole genome shotgun (WGS) entry which is preliminary data.</text>
</comment>
<organism evidence="2 3">
    <name type="scientific">Flemingia macrophylla</name>
    <dbReference type="NCBI Taxonomy" id="520843"/>
    <lineage>
        <taxon>Eukaryota</taxon>
        <taxon>Viridiplantae</taxon>
        <taxon>Streptophyta</taxon>
        <taxon>Embryophyta</taxon>
        <taxon>Tracheophyta</taxon>
        <taxon>Spermatophyta</taxon>
        <taxon>Magnoliopsida</taxon>
        <taxon>eudicotyledons</taxon>
        <taxon>Gunneridae</taxon>
        <taxon>Pentapetalae</taxon>
        <taxon>rosids</taxon>
        <taxon>fabids</taxon>
        <taxon>Fabales</taxon>
        <taxon>Fabaceae</taxon>
        <taxon>Papilionoideae</taxon>
        <taxon>50 kb inversion clade</taxon>
        <taxon>NPAAA clade</taxon>
        <taxon>indigoferoid/millettioid clade</taxon>
        <taxon>Phaseoleae</taxon>
        <taxon>Flemingia</taxon>
    </lineage>
</organism>
<proteinExistence type="predicted"/>
<evidence type="ECO:0000313" key="3">
    <source>
        <dbReference type="Proteomes" id="UP001603857"/>
    </source>
</evidence>